<dbReference type="EMBL" id="MK813938">
    <property type="protein sequence ID" value="QEG08308.1"/>
    <property type="molecule type" value="Genomic_DNA"/>
</dbReference>
<dbReference type="RefSeq" id="YP_009846393.1">
    <property type="nucleotide sequence ID" value="NC_048770.1"/>
</dbReference>
<keyword evidence="2" id="KW-1185">Reference proteome</keyword>
<sequence>MCRKDPSECKAKTKCTACIKRQEMSKIRNAYLEAKEKCEVKSYKIVVDSGQETGKLNLNEIDELLEQQTFIINIKE</sequence>
<evidence type="ECO:0000313" key="1">
    <source>
        <dbReference type="EMBL" id="QEG08308.1"/>
    </source>
</evidence>
<dbReference type="KEGG" id="vg:55616761"/>
<dbReference type="Proteomes" id="UP000323400">
    <property type="component" value="Segment"/>
</dbReference>
<dbReference type="GeneID" id="55616761"/>
<organism evidence="1 2">
    <name type="scientific">Aeromonas phage 2L372X</name>
    <dbReference type="NCBI Taxonomy" id="2588515"/>
    <lineage>
        <taxon>Viruses</taxon>
        <taxon>Duplodnaviria</taxon>
        <taxon>Heunggongvirae</taxon>
        <taxon>Uroviricota</taxon>
        <taxon>Caudoviricetes</taxon>
        <taxon>Plateaulakevirus</taxon>
        <taxon>Plateaulakevirus pv2L372X</taxon>
    </lineage>
</organism>
<proteinExistence type="predicted"/>
<accession>A0A5B9N2R0</accession>
<gene>
    <name evidence="1" type="primary">2L372X_055</name>
</gene>
<name>A0A5B9N2R0_9CAUD</name>
<reference evidence="1 2" key="1">
    <citation type="submission" date="2019-04" db="EMBL/GenBank/DDBJ databases">
        <title>Nine Novel Phages from a Plateau Lake in Southwest China Provide Insights into Aeromonas Phage Diversity.</title>
        <authorList>
            <person name="Xiao W."/>
            <person name="Bai M."/>
            <person name="Wang Y."/>
            <person name="Cui X."/>
        </authorList>
    </citation>
    <scope>NUCLEOTIDE SEQUENCE [LARGE SCALE GENOMIC DNA]</scope>
</reference>
<protein>
    <submittedName>
        <fullName evidence="1">Uncharacterized protein</fullName>
    </submittedName>
</protein>
<evidence type="ECO:0000313" key="2">
    <source>
        <dbReference type="Proteomes" id="UP000323400"/>
    </source>
</evidence>